<evidence type="ECO:0000259" key="6">
    <source>
        <dbReference type="PROSITE" id="PS51140"/>
    </source>
</evidence>
<keyword evidence="10" id="KW-1185">Reference proteome</keyword>
<feature type="compositionally biased region" description="Basic and acidic residues" evidence="4">
    <location>
        <begin position="255"/>
        <end position="271"/>
    </location>
</feature>
<protein>
    <recommendedName>
        <fullName evidence="11">Ankyrin repeat protein nuc-2</fullName>
    </recommendedName>
</protein>
<comment type="caution">
    <text evidence="9">The sequence shown here is derived from an EMBL/GenBank/DDBJ whole genome shotgun (WGS) entry which is preliminary data.</text>
</comment>
<feature type="compositionally biased region" description="Basic and acidic residues" evidence="4">
    <location>
        <begin position="188"/>
        <end position="198"/>
    </location>
</feature>
<feature type="compositionally biased region" description="Basic and acidic residues" evidence="4">
    <location>
        <begin position="317"/>
        <end position="330"/>
    </location>
</feature>
<evidence type="ECO:0000256" key="1">
    <source>
        <dbReference type="ARBA" id="ARBA00022737"/>
    </source>
</evidence>
<feature type="domain" description="Peptidase A2" evidence="5">
    <location>
        <begin position="914"/>
        <end position="941"/>
    </location>
</feature>
<feature type="domain" description="CUE" evidence="6">
    <location>
        <begin position="73"/>
        <end position="116"/>
    </location>
</feature>
<dbReference type="SMART" id="SM00546">
    <property type="entry name" value="CUE"/>
    <property type="match status" value="1"/>
</dbReference>
<keyword evidence="1" id="KW-0677">Repeat</keyword>
<dbReference type="CDD" id="cd14483">
    <property type="entry name" value="SPX_PHO81_NUC-2_like"/>
    <property type="match status" value="1"/>
</dbReference>
<feature type="compositionally biased region" description="Basic and acidic residues" evidence="4">
    <location>
        <begin position="387"/>
        <end position="404"/>
    </location>
</feature>
<dbReference type="InterPro" id="IPR009060">
    <property type="entry name" value="UBA-like_sf"/>
</dbReference>
<dbReference type="PROSITE" id="PS51704">
    <property type="entry name" value="GP_PDE"/>
    <property type="match status" value="1"/>
</dbReference>
<feature type="repeat" description="ANK" evidence="3">
    <location>
        <begin position="897"/>
        <end position="929"/>
    </location>
</feature>
<dbReference type="GeneID" id="87821545"/>
<feature type="domain" description="GP-PDE" evidence="8">
    <location>
        <begin position="1142"/>
        <end position="1447"/>
    </location>
</feature>
<dbReference type="Proteomes" id="UP001302676">
    <property type="component" value="Unassembled WGS sequence"/>
</dbReference>
<feature type="region of interest" description="Disordered" evidence="4">
    <location>
        <begin position="108"/>
        <end position="151"/>
    </location>
</feature>
<dbReference type="GO" id="GO:0031624">
    <property type="term" value="F:ubiquitin conjugating enzyme binding"/>
    <property type="evidence" value="ECO:0007669"/>
    <property type="project" value="TreeGrafter"/>
</dbReference>
<reference evidence="9" key="1">
    <citation type="journal article" date="2023" name="Mol. Phylogenet. Evol.">
        <title>Genome-scale phylogeny and comparative genomics of the fungal order Sordariales.</title>
        <authorList>
            <person name="Hensen N."/>
            <person name="Bonometti L."/>
            <person name="Westerberg I."/>
            <person name="Brannstrom I.O."/>
            <person name="Guillou S."/>
            <person name="Cros-Aarteil S."/>
            <person name="Calhoun S."/>
            <person name="Haridas S."/>
            <person name="Kuo A."/>
            <person name="Mondo S."/>
            <person name="Pangilinan J."/>
            <person name="Riley R."/>
            <person name="LaButti K."/>
            <person name="Andreopoulos B."/>
            <person name="Lipzen A."/>
            <person name="Chen C."/>
            <person name="Yan M."/>
            <person name="Daum C."/>
            <person name="Ng V."/>
            <person name="Clum A."/>
            <person name="Steindorff A."/>
            <person name="Ohm R.A."/>
            <person name="Martin F."/>
            <person name="Silar P."/>
            <person name="Natvig D.O."/>
            <person name="Lalanne C."/>
            <person name="Gautier V."/>
            <person name="Ament-Velasquez S.L."/>
            <person name="Kruys A."/>
            <person name="Hutchinson M.I."/>
            <person name="Powell A.J."/>
            <person name="Barry K."/>
            <person name="Miller A.N."/>
            <person name="Grigoriev I.V."/>
            <person name="Debuchy R."/>
            <person name="Gladieux P."/>
            <person name="Hiltunen Thoren M."/>
            <person name="Johannesson H."/>
        </authorList>
    </citation>
    <scope>NUCLEOTIDE SEQUENCE</scope>
    <source>
        <strain evidence="9">CBS 141.50</strain>
    </source>
</reference>
<evidence type="ECO:0000259" key="5">
    <source>
        <dbReference type="PROSITE" id="PS50175"/>
    </source>
</evidence>
<dbReference type="SMART" id="SM00248">
    <property type="entry name" value="ANK"/>
    <property type="match status" value="9"/>
</dbReference>
<name>A0AAN6UV84_9PEZI</name>
<dbReference type="PANTHER" id="PTHR16461:SF5">
    <property type="entry name" value="TOLL-INTERACTING PROTEIN"/>
    <property type="match status" value="1"/>
</dbReference>
<dbReference type="InterPro" id="IPR036770">
    <property type="entry name" value="Ankyrin_rpt-contain_sf"/>
</dbReference>
<accession>A0AAN6UV84</accession>
<evidence type="ECO:0000256" key="3">
    <source>
        <dbReference type="PROSITE-ProRule" id="PRU00023"/>
    </source>
</evidence>
<dbReference type="GO" id="GO:0043130">
    <property type="term" value="F:ubiquitin binding"/>
    <property type="evidence" value="ECO:0007669"/>
    <property type="project" value="InterPro"/>
</dbReference>
<dbReference type="SUPFAM" id="SSF51695">
    <property type="entry name" value="PLC-like phosphodiesterases"/>
    <property type="match status" value="1"/>
</dbReference>
<feature type="region of interest" description="Disordered" evidence="4">
    <location>
        <begin position="1"/>
        <end position="89"/>
    </location>
</feature>
<feature type="repeat" description="ANK" evidence="3">
    <location>
        <begin position="763"/>
        <end position="785"/>
    </location>
</feature>
<dbReference type="InterPro" id="IPR030395">
    <property type="entry name" value="GP_PDE_dom"/>
</dbReference>
<dbReference type="SUPFAM" id="SSF46934">
    <property type="entry name" value="UBA-like"/>
    <property type="match status" value="1"/>
</dbReference>
<evidence type="ECO:0008006" key="11">
    <source>
        <dbReference type="Google" id="ProtNLM"/>
    </source>
</evidence>
<feature type="region of interest" description="Disordered" evidence="4">
    <location>
        <begin position="238"/>
        <end position="404"/>
    </location>
</feature>
<dbReference type="PROSITE" id="PS50297">
    <property type="entry name" value="ANK_REP_REGION"/>
    <property type="match status" value="3"/>
</dbReference>
<dbReference type="PROSITE" id="PS51382">
    <property type="entry name" value="SPX"/>
    <property type="match status" value="1"/>
</dbReference>
<dbReference type="InterPro" id="IPR017946">
    <property type="entry name" value="PLC-like_Pdiesterase_TIM-brl"/>
</dbReference>
<dbReference type="GO" id="GO:0008081">
    <property type="term" value="F:phosphoric diester hydrolase activity"/>
    <property type="evidence" value="ECO:0007669"/>
    <property type="project" value="InterPro"/>
</dbReference>
<dbReference type="PANTHER" id="PTHR16461">
    <property type="entry name" value="TOLL-INTERACTING PROTEIN"/>
    <property type="match status" value="1"/>
</dbReference>
<evidence type="ECO:0000313" key="9">
    <source>
        <dbReference type="EMBL" id="KAK4139827.1"/>
    </source>
</evidence>
<dbReference type="PROSITE" id="PS50088">
    <property type="entry name" value="ANK_REPEAT"/>
    <property type="match status" value="4"/>
</dbReference>
<feature type="compositionally biased region" description="Polar residues" evidence="4">
    <location>
        <begin position="293"/>
        <end position="305"/>
    </location>
</feature>
<dbReference type="PROSITE" id="PS51140">
    <property type="entry name" value="CUE"/>
    <property type="match status" value="1"/>
</dbReference>
<evidence type="ECO:0000259" key="8">
    <source>
        <dbReference type="PROSITE" id="PS51704"/>
    </source>
</evidence>
<dbReference type="GO" id="GO:0004190">
    <property type="term" value="F:aspartic-type endopeptidase activity"/>
    <property type="evidence" value="ECO:0007669"/>
    <property type="project" value="InterPro"/>
</dbReference>
<dbReference type="Gene3D" id="1.10.8.10">
    <property type="entry name" value="DNA helicase RuvA subunit, C-terminal domain"/>
    <property type="match status" value="1"/>
</dbReference>
<dbReference type="Gene3D" id="3.20.20.190">
    <property type="entry name" value="Phosphatidylinositol (PI) phosphodiesterase"/>
    <property type="match status" value="1"/>
</dbReference>
<dbReference type="Gene3D" id="1.25.40.20">
    <property type="entry name" value="Ankyrin repeat-containing domain"/>
    <property type="match status" value="3"/>
</dbReference>
<organism evidence="9 10">
    <name type="scientific">Dichotomopilus funicola</name>
    <dbReference type="NCBI Taxonomy" id="1934379"/>
    <lineage>
        <taxon>Eukaryota</taxon>
        <taxon>Fungi</taxon>
        <taxon>Dikarya</taxon>
        <taxon>Ascomycota</taxon>
        <taxon>Pezizomycotina</taxon>
        <taxon>Sordariomycetes</taxon>
        <taxon>Sordariomycetidae</taxon>
        <taxon>Sordariales</taxon>
        <taxon>Chaetomiaceae</taxon>
        <taxon>Dichotomopilus</taxon>
    </lineage>
</organism>
<dbReference type="FunFam" id="1.10.8.10:FF:000064">
    <property type="entry name" value="Similar to CUE domain-containing protein"/>
    <property type="match status" value="1"/>
</dbReference>
<dbReference type="CDD" id="cd14372">
    <property type="entry name" value="CUE_Cue5p_like"/>
    <property type="match status" value="1"/>
</dbReference>
<dbReference type="Pfam" id="PF25329">
    <property type="entry name" value="C2_GDE1"/>
    <property type="match status" value="1"/>
</dbReference>
<sequence>MSTEANKTATAPESPTTVRPLDMDDDDVQDQGTLAGEETAAAKPNVRAASPANAPVTGSDEAPPPKPPRPLTEEQRNQQTLKEAFPSVEDSVIKAVLRASGGRIESAFNALLEMTDPDAAQRDQPPPQPPRPAADPLGPTSTDPSQLEADELYARQLAEHYENVGAYEARTSNRGHQHRGRQQTGLRPQDDPYDREHSFIDDDLPVIKESLRKGFIETQTKFNSWFNNIKTKIDEQFNEEDEHHTQGGNTFMGRPTRDQTRRSNDYDRYDADPELLSDDFAGMKFHSDGTPIQPHQRQFGGSNPNLFKPPAPSKSPRPGEGRKVSFRDTVEDIDAYNASPKIPPKDNAVPGPGGTAKASKWQPLSSVDPNPIVENDPFSLGDSDDEREVKDKNSGGGIKMEDTERLKQATADAMADSLVEDNSKAESGSGAAGRKFGKHIQKRQLEVPEYAASFVNYKALKKLIKKLSATPILPSQDDAAHRATAGPSDSQAALQANKATFFFQLERELEKVNAFYLQKEAELKVRLKTLLDKKKVLQSRHGISRRSAKFTTLQEGFQQFANDLNKLQQFVEINGTAFSKILKKWDKTSKSKTKELYLSRAVEVQPFFNATVISELSDQATTSLQEIGAWADGDNVTFDSRPEHVVSSQYLPGSDEGDADTLLLDTVLSGNLESLKDLLARMAGAVEPNGALFERFTRIFLTAINGASREALQLLLETGLVDIQSEDDINERNCLHQAAIYGNSYVLEYGLSKGVAADRTDVYGRVPLHYASMHGRLDMIDTLLSVTSQTINLIDHDNYTPLIHCIVHKHLECVGRLLERSARLDPVSDTDHVPLNLACEHGSLSIAELLLKHGARILSDAEGLYPQHLVARSGQTPELLLLLKNHGADLDQIDKLYGWTPLVHAASEGNVPCLRALLDVGADPSILDEKELPALYYAAWEGHLECMKLLTPFNKNGKAAQDAQIAGPLPPMMGSSAPIPMALDMDAIPVLELPPPIIPLRRYGHNFLDTKTVVQLTFGVDGDQPLVFFHDSKYPAARLAISSKVSDVIPKNIMLPFHEDTRLTSFQIDNFDTFTLDFDIFPAYGAKVIAKTVALPATFRNLLNSNTGSCSLPLFDPRLRAIGQISFHAQIIKPFQGKPLEITDFETYWKATSQVDTVNLTPAMTSSTFVTGSSLSGDFVRIYVQHTGDGIPVLWPKWTVSCGGIDVPVSRLTLSQFRTATGHRPQSPLPVDDIAAVHEALATLGGTTLHDALTLLPRGMHVNIQVLYPTPEEREALALKELGLSVDLNDFVDRLLTVVFDHARAQRAQGRGPEAIRSVVFSSYNESVCTALNWKQPNFPVFYCNDLGKPEQVDGSSTLRNTVSIKDAVRTAQSNNFMGLICCERLLDTVPALVDAIKAHGLALVVDKSGTCLSTPEVSNPLDPFPRPPNGVDGVLRGNGVLRFTESIDV</sequence>
<reference evidence="9" key="2">
    <citation type="submission" date="2023-05" db="EMBL/GenBank/DDBJ databases">
        <authorList>
            <consortium name="Lawrence Berkeley National Laboratory"/>
            <person name="Steindorff A."/>
            <person name="Hensen N."/>
            <person name="Bonometti L."/>
            <person name="Westerberg I."/>
            <person name="Brannstrom I.O."/>
            <person name="Guillou S."/>
            <person name="Cros-Aarteil S."/>
            <person name="Calhoun S."/>
            <person name="Haridas S."/>
            <person name="Kuo A."/>
            <person name="Mondo S."/>
            <person name="Pangilinan J."/>
            <person name="Riley R."/>
            <person name="Labutti K."/>
            <person name="Andreopoulos B."/>
            <person name="Lipzen A."/>
            <person name="Chen C."/>
            <person name="Yanf M."/>
            <person name="Daum C."/>
            <person name="Ng V."/>
            <person name="Clum A."/>
            <person name="Ohm R."/>
            <person name="Martin F."/>
            <person name="Silar P."/>
            <person name="Natvig D."/>
            <person name="Lalanne C."/>
            <person name="Gautier V."/>
            <person name="Ament-Velasquez S.L."/>
            <person name="Kruys A."/>
            <person name="Hutchinson M.I."/>
            <person name="Powell A.J."/>
            <person name="Barry K."/>
            <person name="Miller A.N."/>
            <person name="Grigoriev I.V."/>
            <person name="Debuchy R."/>
            <person name="Gladieux P."/>
            <person name="Thoren M.H."/>
            <person name="Johannesson H."/>
        </authorList>
    </citation>
    <scope>NUCLEOTIDE SEQUENCE</scope>
    <source>
        <strain evidence="9">CBS 141.50</strain>
    </source>
</reference>
<dbReference type="GO" id="GO:0006629">
    <property type="term" value="P:lipid metabolic process"/>
    <property type="evidence" value="ECO:0007669"/>
    <property type="project" value="InterPro"/>
</dbReference>
<evidence type="ECO:0000259" key="7">
    <source>
        <dbReference type="PROSITE" id="PS51382"/>
    </source>
</evidence>
<dbReference type="GO" id="GO:0005737">
    <property type="term" value="C:cytoplasm"/>
    <property type="evidence" value="ECO:0007669"/>
    <property type="project" value="TreeGrafter"/>
</dbReference>
<dbReference type="PROSITE" id="PS50175">
    <property type="entry name" value="ASP_PROT_RETROV"/>
    <property type="match status" value="1"/>
</dbReference>
<evidence type="ECO:0000256" key="2">
    <source>
        <dbReference type="ARBA" id="ARBA00023043"/>
    </source>
</evidence>
<feature type="compositionally biased region" description="Pro residues" evidence="4">
    <location>
        <begin position="124"/>
        <end position="133"/>
    </location>
</feature>
<proteinExistence type="predicted"/>
<gene>
    <name evidence="9" type="ORF">C8A04DRAFT_40409</name>
</gene>
<feature type="repeat" description="ANK" evidence="3">
    <location>
        <begin position="862"/>
        <end position="895"/>
    </location>
</feature>
<dbReference type="InterPro" id="IPR002110">
    <property type="entry name" value="Ankyrin_rpt"/>
</dbReference>
<feature type="domain" description="SPX" evidence="7">
    <location>
        <begin position="434"/>
        <end position="599"/>
    </location>
</feature>
<dbReference type="InterPro" id="IPR004331">
    <property type="entry name" value="SPX_dom"/>
</dbReference>
<dbReference type="InterPro" id="IPR001995">
    <property type="entry name" value="Peptidase_A2_cat"/>
</dbReference>
<dbReference type="EMBL" id="MU853648">
    <property type="protein sequence ID" value="KAK4139827.1"/>
    <property type="molecule type" value="Genomic_DNA"/>
</dbReference>
<feature type="repeat" description="ANK" evidence="3">
    <location>
        <begin position="830"/>
        <end position="862"/>
    </location>
</feature>
<dbReference type="Pfam" id="PF03105">
    <property type="entry name" value="SPX"/>
    <property type="match status" value="1"/>
</dbReference>
<dbReference type="SUPFAM" id="SSF48403">
    <property type="entry name" value="Ankyrin repeat"/>
    <property type="match status" value="1"/>
</dbReference>
<keyword evidence="2 3" id="KW-0040">ANK repeat</keyword>
<dbReference type="Pfam" id="PF12796">
    <property type="entry name" value="Ank_2"/>
    <property type="match status" value="3"/>
</dbReference>
<dbReference type="GO" id="GO:0006511">
    <property type="term" value="P:ubiquitin-dependent protein catabolic process"/>
    <property type="evidence" value="ECO:0007669"/>
    <property type="project" value="TreeGrafter"/>
</dbReference>
<dbReference type="InterPro" id="IPR057506">
    <property type="entry name" value="C2_GPCPD1"/>
</dbReference>
<dbReference type="InterPro" id="IPR003892">
    <property type="entry name" value="CUE"/>
</dbReference>
<dbReference type="RefSeq" id="XP_062633198.1">
    <property type="nucleotide sequence ID" value="XM_062784932.1"/>
</dbReference>
<feature type="region of interest" description="Disordered" evidence="4">
    <location>
        <begin position="167"/>
        <end position="198"/>
    </location>
</feature>
<evidence type="ECO:0000313" key="10">
    <source>
        <dbReference type="Proteomes" id="UP001302676"/>
    </source>
</evidence>
<dbReference type="Pfam" id="PF02845">
    <property type="entry name" value="CUE"/>
    <property type="match status" value="1"/>
</dbReference>
<feature type="compositionally biased region" description="Polar residues" evidence="4">
    <location>
        <begin position="1"/>
        <end position="17"/>
    </location>
</feature>
<evidence type="ECO:0000256" key="4">
    <source>
        <dbReference type="SAM" id="MobiDB-lite"/>
    </source>
</evidence>
<dbReference type="InterPro" id="IPR041807">
    <property type="entry name" value="Cue5/Don1_CUE"/>
</dbReference>